<dbReference type="Gene3D" id="3.30.70.1350">
    <property type="entry name" value="Cation efflux protein, cytoplasmic domain"/>
    <property type="match status" value="1"/>
</dbReference>
<dbReference type="HOGENOM" id="CLU_013430_10_0_1"/>
<dbReference type="Gene3D" id="1.20.1510.10">
    <property type="entry name" value="Cation efflux protein transmembrane domain"/>
    <property type="match status" value="1"/>
</dbReference>
<evidence type="ECO:0000313" key="10">
    <source>
        <dbReference type="EMBL" id="KFX49370.1"/>
    </source>
</evidence>
<feature type="transmembrane region" description="Helical" evidence="7">
    <location>
        <begin position="313"/>
        <end position="335"/>
    </location>
</feature>
<evidence type="ECO:0000256" key="6">
    <source>
        <dbReference type="SAM" id="MobiDB-lite"/>
    </source>
</evidence>
<evidence type="ECO:0000256" key="3">
    <source>
        <dbReference type="ARBA" id="ARBA00022692"/>
    </source>
</evidence>
<sequence length="531" mass="59590">MSSPRRSSGFVPPPNQHHQGTPSNTTSFLELSPQHGWQMMSTRGQSLPRLLRRYSHSEDNNKANSVDDLETGSHGVETAGSIRHLTVSPTGERPRRRGSILIGDTRPAFRWSDYYTSTEELAKLRKPVREYYERMNYLVSRYSFIDRLLDSSIARDLLEDYERFWATNHRSHLHPITEDPMPISPGSLGAHPAMPESESQGTDRTHRHLNETTPLLLSSDDADEMMEISQSSREQDSRRIVMTAVYVNLIANLILLIAKIVVTLMTSSVSVLASLVDAALDFLSTAIVWSTTRLTGRRDKFRFPVGRQRLEPLGVLIFSVVMITSFFQVGILSIQRLADEDDTLVELTVPALIIMASTVAIKGLCWIWCRRINNSNVQALAQDAMTDVVFNTFSIVFPLVGTFANSRYFDPLGGLFLSCYVIGNWAGTASEHIAHLTGAAASPADRSVLLYIVMRFAECIRWIQNLEAYYSGDRLNVEVDIVLDGHTSLHDSHDIGESLQYMLESTVANVDRAFVHLDYAEYNLPTHVDPA</sequence>
<dbReference type="InterPro" id="IPR002524">
    <property type="entry name" value="Cation_efflux"/>
</dbReference>
<evidence type="ECO:0000256" key="5">
    <source>
        <dbReference type="ARBA" id="ARBA00023136"/>
    </source>
</evidence>
<evidence type="ECO:0000256" key="4">
    <source>
        <dbReference type="ARBA" id="ARBA00022989"/>
    </source>
</evidence>
<dbReference type="FunFam" id="3.30.70.1350:FF:000004">
    <property type="entry name" value="Cation diffusion facilitator 10"/>
    <property type="match status" value="1"/>
</dbReference>
<evidence type="ECO:0000256" key="2">
    <source>
        <dbReference type="ARBA" id="ARBA00022448"/>
    </source>
</evidence>
<dbReference type="InterPro" id="IPR050291">
    <property type="entry name" value="CDF_Transporter"/>
</dbReference>
<keyword evidence="3 7" id="KW-0812">Transmembrane</keyword>
<feature type="compositionally biased region" description="Polar residues" evidence="6">
    <location>
        <begin position="16"/>
        <end position="29"/>
    </location>
</feature>
<feature type="region of interest" description="Disordered" evidence="6">
    <location>
        <begin position="1"/>
        <end position="29"/>
    </location>
</feature>
<name>A0A093VB28_TALMA</name>
<dbReference type="InterPro" id="IPR058533">
    <property type="entry name" value="Cation_efflux_TM"/>
</dbReference>
<dbReference type="InterPro" id="IPR027470">
    <property type="entry name" value="Cation_efflux_CTD"/>
</dbReference>
<dbReference type="SUPFAM" id="SSF161111">
    <property type="entry name" value="Cation efflux protein transmembrane domain-like"/>
    <property type="match status" value="1"/>
</dbReference>
<gene>
    <name evidence="10" type="ORF">GQ26_0090430</name>
</gene>
<protein>
    <submittedName>
        <fullName evidence="10">Metal tolerance protein 3</fullName>
    </submittedName>
</protein>
<reference evidence="10" key="1">
    <citation type="journal article" date="2014" name="PLoS Genet.">
        <title>Signature Gene Expression Reveals Novel Clues to the Molecular Mechanisms of Dimorphic Transition in Penicillium marneffei.</title>
        <authorList>
            <person name="Yang E."/>
            <person name="Wang G."/>
            <person name="Cai J."/>
            <person name="Woo P.C."/>
            <person name="Lau S.K."/>
            <person name="Yuen K.-Y."/>
            <person name="Chow W.-N."/>
            <person name="Lin X."/>
        </authorList>
    </citation>
    <scope>NUCLEOTIDE SEQUENCE [LARGE SCALE GENOMIC DNA]</scope>
    <source>
        <strain evidence="10">PM1</strain>
    </source>
</reference>
<keyword evidence="2" id="KW-0813">Transport</keyword>
<accession>A0A093VB28</accession>
<dbReference type="InterPro" id="IPR027469">
    <property type="entry name" value="Cation_efflux_TMD_sf"/>
</dbReference>
<keyword evidence="4 7" id="KW-1133">Transmembrane helix</keyword>
<dbReference type="EMBL" id="JPOX01000009">
    <property type="protein sequence ID" value="KFX49370.1"/>
    <property type="molecule type" value="Genomic_DNA"/>
</dbReference>
<feature type="transmembrane region" description="Helical" evidence="7">
    <location>
        <begin position="240"/>
        <end position="265"/>
    </location>
</feature>
<dbReference type="AlphaFoldDB" id="A0A093VB28"/>
<feature type="transmembrane region" description="Helical" evidence="7">
    <location>
        <begin position="347"/>
        <end position="369"/>
    </location>
</feature>
<feature type="domain" description="Cation efflux protein cytoplasmic" evidence="9">
    <location>
        <begin position="463"/>
        <end position="518"/>
    </location>
</feature>
<feature type="region of interest" description="Disordered" evidence="6">
    <location>
        <begin position="186"/>
        <end position="205"/>
    </location>
</feature>
<organism evidence="10">
    <name type="scientific">Talaromyces marneffei PM1</name>
    <dbReference type="NCBI Taxonomy" id="1077442"/>
    <lineage>
        <taxon>Eukaryota</taxon>
        <taxon>Fungi</taxon>
        <taxon>Dikarya</taxon>
        <taxon>Ascomycota</taxon>
        <taxon>Pezizomycotina</taxon>
        <taxon>Eurotiomycetes</taxon>
        <taxon>Eurotiomycetidae</taxon>
        <taxon>Eurotiales</taxon>
        <taxon>Trichocomaceae</taxon>
        <taxon>Talaromyces</taxon>
        <taxon>Talaromyces sect. Talaromyces</taxon>
    </lineage>
</organism>
<dbReference type="SUPFAM" id="SSF160240">
    <property type="entry name" value="Cation efflux protein cytoplasmic domain-like"/>
    <property type="match status" value="1"/>
</dbReference>
<evidence type="ECO:0000259" key="8">
    <source>
        <dbReference type="Pfam" id="PF01545"/>
    </source>
</evidence>
<dbReference type="eggNOG" id="KOG1485">
    <property type="taxonomic scope" value="Eukaryota"/>
</dbReference>
<comment type="subcellular location">
    <subcellularLocation>
        <location evidence="1">Membrane</location>
        <topology evidence="1">Multi-pass membrane protein</topology>
    </subcellularLocation>
</comment>
<evidence type="ECO:0000256" key="7">
    <source>
        <dbReference type="SAM" id="Phobius"/>
    </source>
</evidence>
<proteinExistence type="predicted"/>
<feature type="domain" description="Cation efflux protein transmembrane" evidence="8">
    <location>
        <begin position="246"/>
        <end position="436"/>
    </location>
</feature>
<keyword evidence="5 7" id="KW-0472">Membrane</keyword>
<dbReference type="FunFam" id="1.20.1510.10:FF:000005">
    <property type="entry name" value="Putative Cation diffusion facilitator 1"/>
    <property type="match status" value="1"/>
</dbReference>
<evidence type="ECO:0000259" key="9">
    <source>
        <dbReference type="Pfam" id="PF16916"/>
    </source>
</evidence>
<comment type="caution">
    <text evidence="10">The sequence shown here is derived from an EMBL/GenBank/DDBJ whole genome shotgun (WGS) entry which is preliminary data.</text>
</comment>
<dbReference type="NCBIfam" id="TIGR01297">
    <property type="entry name" value="CDF"/>
    <property type="match status" value="1"/>
</dbReference>
<dbReference type="GO" id="GO:0098771">
    <property type="term" value="P:inorganic ion homeostasis"/>
    <property type="evidence" value="ECO:0007669"/>
    <property type="project" value="UniProtKB-ARBA"/>
</dbReference>
<dbReference type="Pfam" id="PF16916">
    <property type="entry name" value="ZT_dimer"/>
    <property type="match status" value="1"/>
</dbReference>
<dbReference type="PANTHER" id="PTHR43840:SF4">
    <property type="entry name" value="CDF DIVALENT METAL CATION TRANSPORTER (EUROFUNG)"/>
    <property type="match status" value="1"/>
</dbReference>
<dbReference type="InterPro" id="IPR036837">
    <property type="entry name" value="Cation_efflux_CTD_sf"/>
</dbReference>
<dbReference type="Pfam" id="PF01545">
    <property type="entry name" value="Cation_efflux"/>
    <property type="match status" value="1"/>
</dbReference>
<dbReference type="PANTHER" id="PTHR43840">
    <property type="entry name" value="MITOCHONDRIAL METAL TRANSPORTER 1-RELATED"/>
    <property type="match status" value="1"/>
</dbReference>
<dbReference type="GO" id="GO:0016020">
    <property type="term" value="C:membrane"/>
    <property type="evidence" value="ECO:0007669"/>
    <property type="project" value="UniProtKB-SubCell"/>
</dbReference>
<feature type="transmembrane region" description="Helical" evidence="7">
    <location>
        <begin position="271"/>
        <end position="292"/>
    </location>
</feature>
<dbReference type="GO" id="GO:0030003">
    <property type="term" value="P:intracellular monoatomic cation homeostasis"/>
    <property type="evidence" value="ECO:0007669"/>
    <property type="project" value="UniProtKB-ARBA"/>
</dbReference>
<dbReference type="GO" id="GO:0008324">
    <property type="term" value="F:monoatomic cation transmembrane transporter activity"/>
    <property type="evidence" value="ECO:0007669"/>
    <property type="project" value="InterPro"/>
</dbReference>
<evidence type="ECO:0000256" key="1">
    <source>
        <dbReference type="ARBA" id="ARBA00004141"/>
    </source>
</evidence>